<evidence type="ECO:0000313" key="3">
    <source>
        <dbReference type="Proteomes" id="UP000800235"/>
    </source>
</evidence>
<protein>
    <submittedName>
        <fullName evidence="2">Uncharacterized protein</fullName>
    </submittedName>
</protein>
<reference evidence="2" key="1">
    <citation type="journal article" date="2020" name="Stud. Mycol.">
        <title>101 Dothideomycetes genomes: a test case for predicting lifestyles and emergence of pathogens.</title>
        <authorList>
            <person name="Haridas S."/>
            <person name="Albert R."/>
            <person name="Binder M."/>
            <person name="Bloem J."/>
            <person name="Labutti K."/>
            <person name="Salamov A."/>
            <person name="Andreopoulos B."/>
            <person name="Baker S."/>
            <person name="Barry K."/>
            <person name="Bills G."/>
            <person name="Bluhm B."/>
            <person name="Cannon C."/>
            <person name="Castanera R."/>
            <person name="Culley D."/>
            <person name="Daum C."/>
            <person name="Ezra D."/>
            <person name="Gonzalez J."/>
            <person name="Henrissat B."/>
            <person name="Kuo A."/>
            <person name="Liang C."/>
            <person name="Lipzen A."/>
            <person name="Lutzoni F."/>
            <person name="Magnuson J."/>
            <person name="Mondo S."/>
            <person name="Nolan M."/>
            <person name="Ohm R."/>
            <person name="Pangilinan J."/>
            <person name="Park H.-J."/>
            <person name="Ramirez L."/>
            <person name="Alfaro M."/>
            <person name="Sun H."/>
            <person name="Tritt A."/>
            <person name="Yoshinaga Y."/>
            <person name="Zwiers L.-H."/>
            <person name="Turgeon B."/>
            <person name="Goodwin S."/>
            <person name="Spatafora J."/>
            <person name="Crous P."/>
            <person name="Grigoriev I."/>
        </authorList>
    </citation>
    <scope>NUCLEOTIDE SEQUENCE</scope>
    <source>
        <strain evidence="2">CBS 130266</strain>
    </source>
</reference>
<evidence type="ECO:0000313" key="2">
    <source>
        <dbReference type="EMBL" id="KAF2422741.1"/>
    </source>
</evidence>
<feature type="transmembrane region" description="Helical" evidence="1">
    <location>
        <begin position="12"/>
        <end position="33"/>
    </location>
</feature>
<accession>A0A9P4NI23</accession>
<evidence type="ECO:0000256" key="1">
    <source>
        <dbReference type="SAM" id="Phobius"/>
    </source>
</evidence>
<keyword evidence="1" id="KW-0812">Transmembrane</keyword>
<proteinExistence type="predicted"/>
<dbReference type="Proteomes" id="UP000800235">
    <property type="component" value="Unassembled WGS sequence"/>
</dbReference>
<keyword evidence="1" id="KW-1133">Transmembrane helix</keyword>
<keyword evidence="1" id="KW-0472">Membrane</keyword>
<name>A0A9P4NI23_9PEZI</name>
<sequence length="56" mass="6301">MGKHIDKEHSMALLFQTDETCFLILLPIVIQVISDQADVKDSKQLGMLLRIGLGNY</sequence>
<gene>
    <name evidence="2" type="ORF">EJ08DRAFT_653038</name>
</gene>
<organism evidence="2 3">
    <name type="scientific">Tothia fuscella</name>
    <dbReference type="NCBI Taxonomy" id="1048955"/>
    <lineage>
        <taxon>Eukaryota</taxon>
        <taxon>Fungi</taxon>
        <taxon>Dikarya</taxon>
        <taxon>Ascomycota</taxon>
        <taxon>Pezizomycotina</taxon>
        <taxon>Dothideomycetes</taxon>
        <taxon>Pleosporomycetidae</taxon>
        <taxon>Venturiales</taxon>
        <taxon>Cylindrosympodiaceae</taxon>
        <taxon>Tothia</taxon>
    </lineage>
</organism>
<dbReference type="EMBL" id="MU007088">
    <property type="protein sequence ID" value="KAF2422741.1"/>
    <property type="molecule type" value="Genomic_DNA"/>
</dbReference>
<comment type="caution">
    <text evidence="2">The sequence shown here is derived from an EMBL/GenBank/DDBJ whole genome shotgun (WGS) entry which is preliminary data.</text>
</comment>
<keyword evidence="3" id="KW-1185">Reference proteome</keyword>
<dbReference type="AlphaFoldDB" id="A0A9P4NI23"/>